<dbReference type="InterPro" id="IPR004147">
    <property type="entry name" value="ABC1_dom"/>
</dbReference>
<dbReference type="Gene3D" id="3.30.429.10">
    <property type="entry name" value="Macrophage Migration Inhibitory Factor"/>
    <property type="match status" value="1"/>
</dbReference>
<dbReference type="Gene3D" id="3.40.710.10">
    <property type="entry name" value="DD-peptidase/beta-lactamase superfamily"/>
    <property type="match status" value="4"/>
</dbReference>
<dbReference type="STRING" id="52838.A0A4S8IM04"/>
<dbReference type="InterPro" id="IPR012338">
    <property type="entry name" value="Beta-lactam/transpept-like"/>
</dbReference>
<comment type="caution">
    <text evidence="7">The sequence shown here is derived from an EMBL/GenBank/DDBJ whole genome shotgun (WGS) entry which is preliminary data.</text>
</comment>
<reference evidence="7 8" key="1">
    <citation type="journal article" date="2019" name="Nat. Plants">
        <title>Genome sequencing of Musa balbisiana reveals subgenome evolution and function divergence in polyploid bananas.</title>
        <authorList>
            <person name="Yao X."/>
        </authorList>
    </citation>
    <scope>NUCLEOTIDE SEQUENCE [LARGE SCALE GENOMIC DNA]</scope>
    <source>
        <strain evidence="8">cv. DH-PKW</strain>
        <tissue evidence="7">Leaves</tissue>
    </source>
</reference>
<feature type="compositionally biased region" description="Basic and acidic residues" evidence="5">
    <location>
        <begin position="816"/>
        <end position="832"/>
    </location>
</feature>
<dbReference type="InterPro" id="IPR011009">
    <property type="entry name" value="Kinase-like_dom_sf"/>
</dbReference>
<dbReference type="Proteomes" id="UP000317650">
    <property type="component" value="Chromosome 6"/>
</dbReference>
<dbReference type="SMART" id="SM00336">
    <property type="entry name" value="BBOX"/>
    <property type="match status" value="1"/>
</dbReference>
<sequence length="2290" mass="253894">MCSSSSARNPCDPRGTKIIYLCTFCVFQNLMGWGNIYKRRLKVFTLALVIYLDYKAVQKREKWFSKSKKEALWQRTHERNAKRVLNLMIEMEGLWVKLGQYLSTRADVLPEAYIYLLKQLQDSLPPRPLKEVSQTIEKELGKSVNDIFSHFVEAPLATASLAQVHRATLRDRQEVVVKVQHEGIKEVILEDLKNAKSIVDWIAWAEPQYDFNPMIDEWCKEAPKELDFNQEAENTRKVYKNLRVNSEHDDINSVNRVDVLIPEVIQSSERVLILEYMDGIRLNDKASLDEYGVDKQKLVEEITRAYAHQIYVDGFFNGDPHPGNFLVSKEPPHRPILLDFGLTKLISSSMKQALAKMFLACAEGDHVALLAAFTEMGLKLRLDMPDQAMDIASVFFRNSTPASEALENVKSLADQREKNMKFIQEKMKLNKKEVQHFNPVDAFPGDAVIFIRVLNLLRGLSSTLDVRIVYLDIMKPFAESTLLGSIRTEPALDTQWIYDSPIHSDVEAKLRQLLVELGNEKILGIQVCAYKDGKVLIDTAAGMLGRYDPRPVQPDTLFPVFSVTKGITAGIVHWLVDMGKLKLDETIANIWPEFSASKKDMIKVHHVLNHSSGLHNAMSDVMRTNPLLLCDWEESLHRIAQSAPETEPSSQQLYHYLSFGWLCGGVIEHASGKKFQEVLEEAFIHPLNIEGELYIGIPPGVESRLAALTLDTEDLQNLLEINGRPEMPSSLQEGNLAEIASGVPVLFNTLNIRRAVIPAANGHCSARALARYYAALANGGSTPPPHSLVSKPPLGSHVHVPTFPSFKQPKKKLRIKEKDNPDTPTKKTDGLRRRGCSNSNSPKNNKAYNIVDNNIDNDAQKSVKRIFSSPKIHDAFMGVGDYSDMVIADGKFGLGFRRFNTAAGNLTSFGHSGVGGSTGFCNIEHNFSIAVTVNKMSLGGVTRSIIQLVCSELNIPVPEEFSRFGEKGPDMQFNLVGNPLIWFNKPAMKSHTSIHPVTQNKAAHHLSRFACGRRAEVDPRKQHLGAQGTRQQRIIYLLRHLLRLPEFLMGWANLYKRRLKVFTTALLIYLDYKAVQMIENWYSGSRRDDLWEGTHERNAKRVLDLMIQLEGLWVKLGQYLSTRADALPDAYVRLLKQLQDSLPRRPLEEVRQTIEKELGKPMNDIFSHFVEEPLATASVAQVHRATLRDGQDVVVKVQHVGIKEVILEVCNLSLDKMAIKLIRSLHINKSQFQDLKNAKSITDWIAWAEPQYDFNPMIDEWCKEAPKELDFNHEAENTRRVSENLRFKNELDGMNRVDVLIPEVIQSSEMVLVLQYMDGIRLNDNVSLEAYGVDKQKLVEEITRAYAHQIYVDGFFNGDPHPGNFLVCKEHPNRPILLDFGLTKSISSSMKQALAKMFLACAEEDHVALLAAFTMMGLKLRLDMPEQAMNLAKIFFRTAALPSQAFENVQSIADQRQKDMKVIQEKMKLNKKEAKHFNPIDAFPGDAVIFMRVLELLRGLSSTLNVRVVYLDIMRPFAEATLLGGIKTGPSVNNQWIYDSPVHSDLEAKLRQLLIALGSKKILGIQVCAYKDGKVIIDTAAGVMGRYDPQPVHPDTLFPVFSVTQGITAAMVHWLVDKGKLKLDEAIANIWPEFSGSKKDQIKVHHVLNHSSGLHNAMSDVMRSNPLLMCDWEKSLQLIASSVPETEPGSQQLYHHLSFGWLCGGVIEILNRVESRLATLAVDTEDLQTLLENEAKQEMAPPSSHQGNAADTLSSLPVLFNNLNTRRAIIPAANAHCSARALARFYAALANGGSTLPPHSLLSKPPLGSHVHTPTFPPLKRPKKNWRVKRTQNKNNSLIDISIDDGERKNTRTIFRSPTIHDAFMGVGDYSGMAIPNGRFGLGFRRFNTTTGDLRSFGHAGVGGSTAVCDTEHNFSIAVTVNKMGLGGVTGSILQLLYVASAFDKRASGSAMPTLNVSTNVPVDAVVASDILKDCTRIVAKIIGKPESYVMILINGGVPIAFAGSEEPAAYGEVISIGGLGPSVNAKLSSALAEILEAKLSVDSSRFYIKFYDVQVLQRGHLAAAGMKAARWRGCELCGGAAAVHCEADAAFLCWACDARVHGANFLVARHLRRVACAGCGALDEDRLLAGAGSPPVRSLCSACGPAGSGFSDDSESVSCVSTAESIAAASAGRRGQASAEGVLARRGGRAGLGRRRVAEAVPAAVGRVRRACRGTAETRSRVSLEAAPWLAARRRGWRGGGTREEAMLRSSRAASGVPVELIVRASTRLAGAAMRARAMAMEEGWAECY</sequence>
<evidence type="ECO:0000313" key="8">
    <source>
        <dbReference type="Proteomes" id="UP000317650"/>
    </source>
</evidence>
<dbReference type="GO" id="GO:0008270">
    <property type="term" value="F:zinc ion binding"/>
    <property type="evidence" value="ECO:0007669"/>
    <property type="project" value="UniProtKB-KW"/>
</dbReference>
<dbReference type="InterPro" id="IPR051130">
    <property type="entry name" value="Mito_struct-func_regulator"/>
</dbReference>
<dbReference type="SUPFAM" id="SSF55331">
    <property type="entry name" value="Tautomerase/MIF"/>
    <property type="match status" value="1"/>
</dbReference>
<evidence type="ECO:0000256" key="2">
    <source>
        <dbReference type="ARBA" id="ARBA00022723"/>
    </source>
</evidence>
<evidence type="ECO:0000256" key="3">
    <source>
        <dbReference type="ARBA" id="ARBA00022771"/>
    </source>
</evidence>
<feature type="compositionally biased region" description="Polar residues" evidence="5">
    <location>
        <begin position="836"/>
        <end position="847"/>
    </location>
</feature>
<evidence type="ECO:0000256" key="4">
    <source>
        <dbReference type="ARBA" id="ARBA00022833"/>
    </source>
</evidence>
<dbReference type="SUPFAM" id="SSF56112">
    <property type="entry name" value="Protein kinase-like (PK-like)"/>
    <property type="match status" value="2"/>
</dbReference>
<dbReference type="GO" id="GO:0005794">
    <property type="term" value="C:Golgi apparatus"/>
    <property type="evidence" value="ECO:0007669"/>
    <property type="project" value="TreeGrafter"/>
</dbReference>
<evidence type="ECO:0000259" key="6">
    <source>
        <dbReference type="SMART" id="SM00336"/>
    </source>
</evidence>
<dbReference type="InterPro" id="IPR049808">
    <property type="entry name" value="CONSTANS-like_Bbox1"/>
</dbReference>
<dbReference type="SUPFAM" id="SSF56601">
    <property type="entry name" value="beta-lactamase/transpeptidase-like"/>
    <property type="match status" value="2"/>
</dbReference>
<dbReference type="GO" id="GO:0005783">
    <property type="term" value="C:endoplasmic reticulum"/>
    <property type="evidence" value="ECO:0007669"/>
    <property type="project" value="TreeGrafter"/>
</dbReference>
<feature type="region of interest" description="Disordered" evidence="5">
    <location>
        <begin position="801"/>
        <end position="847"/>
    </location>
</feature>
<dbReference type="Pfam" id="PF00144">
    <property type="entry name" value="Beta-lactamase"/>
    <property type="match status" value="2"/>
</dbReference>
<dbReference type="InterPro" id="IPR001466">
    <property type="entry name" value="Beta-lactam-related"/>
</dbReference>
<dbReference type="PANTHER" id="PTHR43173:SF3">
    <property type="entry name" value="ABC1 FAMILY PROTEIN"/>
    <property type="match status" value="1"/>
</dbReference>
<feature type="domain" description="B box-type" evidence="6">
    <location>
        <begin position="2070"/>
        <end position="2116"/>
    </location>
</feature>
<dbReference type="Pfam" id="PF01187">
    <property type="entry name" value="MIF"/>
    <property type="match status" value="1"/>
</dbReference>
<dbReference type="CDD" id="cd05121">
    <property type="entry name" value="ABC1_ADCK3-like"/>
    <property type="match status" value="2"/>
</dbReference>
<evidence type="ECO:0000256" key="1">
    <source>
        <dbReference type="ARBA" id="ARBA00005851"/>
    </source>
</evidence>
<gene>
    <name evidence="7" type="ORF">C4D60_Mb06t05000</name>
</gene>
<keyword evidence="2" id="KW-0479">Metal-binding</keyword>
<dbReference type="EMBL" id="PYDT01000009">
    <property type="protein sequence ID" value="THU49004.1"/>
    <property type="molecule type" value="Genomic_DNA"/>
</dbReference>
<dbReference type="CDD" id="cd19821">
    <property type="entry name" value="Bbox1_BBX-like"/>
    <property type="match status" value="1"/>
</dbReference>
<dbReference type="InterPro" id="IPR001398">
    <property type="entry name" value="Macrophage_inhib_fac"/>
</dbReference>
<proteinExistence type="inferred from homology"/>
<evidence type="ECO:0000256" key="5">
    <source>
        <dbReference type="SAM" id="MobiDB-lite"/>
    </source>
</evidence>
<name>A0A4S8IM04_MUSBA</name>
<dbReference type="PANTHER" id="PTHR43173">
    <property type="entry name" value="ABC1 FAMILY PROTEIN"/>
    <property type="match status" value="1"/>
</dbReference>
<organism evidence="7 8">
    <name type="scientific">Musa balbisiana</name>
    <name type="common">Banana</name>
    <dbReference type="NCBI Taxonomy" id="52838"/>
    <lineage>
        <taxon>Eukaryota</taxon>
        <taxon>Viridiplantae</taxon>
        <taxon>Streptophyta</taxon>
        <taxon>Embryophyta</taxon>
        <taxon>Tracheophyta</taxon>
        <taxon>Spermatophyta</taxon>
        <taxon>Magnoliopsida</taxon>
        <taxon>Liliopsida</taxon>
        <taxon>Zingiberales</taxon>
        <taxon>Musaceae</taxon>
        <taxon>Musa</taxon>
    </lineage>
</organism>
<dbReference type="Pfam" id="PF03109">
    <property type="entry name" value="ABC1"/>
    <property type="match status" value="2"/>
</dbReference>
<keyword evidence="4" id="KW-0862">Zinc</keyword>
<dbReference type="InterPro" id="IPR014347">
    <property type="entry name" value="Tautomerase/MIF_sf"/>
</dbReference>
<comment type="similarity">
    <text evidence="1">Belongs to the MIF family.</text>
</comment>
<accession>A0A4S8IM04</accession>
<protein>
    <recommendedName>
        <fullName evidence="6">B box-type domain-containing protein</fullName>
    </recommendedName>
</protein>
<evidence type="ECO:0000313" key="7">
    <source>
        <dbReference type="EMBL" id="THU49004.1"/>
    </source>
</evidence>
<dbReference type="InterPro" id="IPR000315">
    <property type="entry name" value="Znf_B-box"/>
</dbReference>
<keyword evidence="8" id="KW-1185">Reference proteome</keyword>
<keyword evidence="3" id="KW-0863">Zinc-finger</keyword>